<dbReference type="Proteomes" id="UP001595557">
    <property type="component" value="Unassembled WGS sequence"/>
</dbReference>
<evidence type="ECO:0000313" key="2">
    <source>
        <dbReference type="EMBL" id="MFC3170341.1"/>
    </source>
</evidence>
<feature type="transmembrane region" description="Helical" evidence="1">
    <location>
        <begin position="41"/>
        <end position="57"/>
    </location>
</feature>
<dbReference type="RefSeq" id="WP_377707477.1">
    <property type="nucleotide sequence ID" value="NZ_JBHRTE010000102.1"/>
</dbReference>
<protein>
    <submittedName>
        <fullName evidence="2">VanZ family protein</fullName>
    </submittedName>
</protein>
<name>A0ABV7IKE6_9RHOB</name>
<keyword evidence="3" id="KW-1185">Reference proteome</keyword>
<accession>A0ABV7IKE6</accession>
<keyword evidence="1" id="KW-0812">Transmembrane</keyword>
<dbReference type="EMBL" id="JBHRTE010000102">
    <property type="protein sequence ID" value="MFC3170341.1"/>
    <property type="molecule type" value="Genomic_DNA"/>
</dbReference>
<feature type="transmembrane region" description="Helical" evidence="1">
    <location>
        <begin position="7"/>
        <end position="29"/>
    </location>
</feature>
<sequence length="129" mass="13427">MPTQSKLAIGLSLLVAAVISVLTLTPISAPPLGPISHSDKIYHALAFAGLALPLSFFRPGWLFVTVSVYAGFGGIIEILQPFVEREGDIADWIADLMGIGIGVLAGRVAARGATSVAALLRKPHLGQAQ</sequence>
<proteinExistence type="predicted"/>
<organism evidence="2 3">
    <name type="scientific">Paracoccus fontiphilus</name>
    <dbReference type="NCBI Taxonomy" id="1815556"/>
    <lineage>
        <taxon>Bacteria</taxon>
        <taxon>Pseudomonadati</taxon>
        <taxon>Pseudomonadota</taxon>
        <taxon>Alphaproteobacteria</taxon>
        <taxon>Rhodobacterales</taxon>
        <taxon>Paracoccaceae</taxon>
        <taxon>Paracoccus</taxon>
    </lineage>
</organism>
<evidence type="ECO:0000313" key="3">
    <source>
        <dbReference type="Proteomes" id="UP001595557"/>
    </source>
</evidence>
<keyword evidence="1" id="KW-1133">Transmembrane helix</keyword>
<gene>
    <name evidence="2" type="ORF">ACFOD7_20125</name>
</gene>
<reference evidence="3" key="1">
    <citation type="journal article" date="2019" name="Int. J. Syst. Evol. Microbiol.">
        <title>The Global Catalogue of Microorganisms (GCM) 10K type strain sequencing project: providing services to taxonomists for standard genome sequencing and annotation.</title>
        <authorList>
            <consortium name="The Broad Institute Genomics Platform"/>
            <consortium name="The Broad Institute Genome Sequencing Center for Infectious Disease"/>
            <person name="Wu L."/>
            <person name="Ma J."/>
        </authorList>
    </citation>
    <scope>NUCLEOTIDE SEQUENCE [LARGE SCALE GENOMIC DNA]</scope>
    <source>
        <strain evidence="3">KCTC 52239</strain>
    </source>
</reference>
<comment type="caution">
    <text evidence="2">The sequence shown here is derived from an EMBL/GenBank/DDBJ whole genome shotgun (WGS) entry which is preliminary data.</text>
</comment>
<keyword evidence="1" id="KW-0472">Membrane</keyword>
<evidence type="ECO:0000256" key="1">
    <source>
        <dbReference type="SAM" id="Phobius"/>
    </source>
</evidence>